<feature type="chain" id="PRO_5043963800" evidence="2">
    <location>
        <begin position="28"/>
        <end position="199"/>
    </location>
</feature>
<accession>A0AAU7CLL0</accession>
<sequence>MTCKLRTIAKAGAFAAILWLGPLPAHGQVSFRGAGYYGGGTYLGGGYSFERFSVYSWGNPLNSSGYNYGMPYRFGYGYGVPYGYGYGLPYGFEPSPIPYPTFTPALYPFFTYVTSAQNSPTPKTIEPARSTRYPSENIPTRSGPVDDSRSELVPSTRPRETGVPRRLIVYRADSPRQDEARRPPQMQTGQLIVTRSTAP</sequence>
<keyword evidence="2" id="KW-0732">Signal</keyword>
<feature type="compositionally biased region" description="Polar residues" evidence="1">
    <location>
        <begin position="185"/>
        <end position="199"/>
    </location>
</feature>
<feature type="signal peptide" evidence="2">
    <location>
        <begin position="1"/>
        <end position="27"/>
    </location>
</feature>
<evidence type="ECO:0000256" key="1">
    <source>
        <dbReference type="SAM" id="MobiDB-lite"/>
    </source>
</evidence>
<evidence type="ECO:0000256" key="2">
    <source>
        <dbReference type="SAM" id="SignalP"/>
    </source>
</evidence>
<gene>
    <name evidence="3" type="ORF">V5E97_08255</name>
</gene>
<evidence type="ECO:0000313" key="3">
    <source>
        <dbReference type="EMBL" id="XBH06012.1"/>
    </source>
</evidence>
<name>A0AAU7CLL0_9BACT</name>
<dbReference type="AlphaFoldDB" id="A0AAU7CLL0"/>
<protein>
    <submittedName>
        <fullName evidence="3">Uncharacterized protein</fullName>
    </submittedName>
</protein>
<organism evidence="3">
    <name type="scientific">Singulisphaera sp. Ch08</name>
    <dbReference type="NCBI Taxonomy" id="3120278"/>
    <lineage>
        <taxon>Bacteria</taxon>
        <taxon>Pseudomonadati</taxon>
        <taxon>Planctomycetota</taxon>
        <taxon>Planctomycetia</taxon>
        <taxon>Isosphaerales</taxon>
        <taxon>Isosphaeraceae</taxon>
        <taxon>Singulisphaera</taxon>
    </lineage>
</organism>
<dbReference type="EMBL" id="CP155447">
    <property type="protein sequence ID" value="XBH06012.1"/>
    <property type="molecule type" value="Genomic_DNA"/>
</dbReference>
<dbReference type="RefSeq" id="WP_406698863.1">
    <property type="nucleotide sequence ID" value="NZ_CP155447.1"/>
</dbReference>
<feature type="compositionally biased region" description="Basic and acidic residues" evidence="1">
    <location>
        <begin position="173"/>
        <end position="182"/>
    </location>
</feature>
<feature type="region of interest" description="Disordered" evidence="1">
    <location>
        <begin position="117"/>
        <end position="199"/>
    </location>
</feature>
<proteinExistence type="predicted"/>
<reference evidence="3" key="1">
    <citation type="submission" date="2024-05" db="EMBL/GenBank/DDBJ databases">
        <title>Planctomycetes of the genus Singulisphaera possess chitinolytic capabilities.</title>
        <authorList>
            <person name="Ivanova A."/>
        </authorList>
    </citation>
    <scope>NUCLEOTIDE SEQUENCE</scope>
    <source>
        <strain evidence="3">Ch08T</strain>
    </source>
</reference>